<dbReference type="InterPro" id="IPR008136">
    <property type="entry name" value="CinA_C"/>
</dbReference>
<dbReference type="Proteomes" id="UP001595462">
    <property type="component" value="Unassembled WGS sequence"/>
</dbReference>
<gene>
    <name evidence="2" type="ORF">ACFOSU_02815</name>
</gene>
<dbReference type="Pfam" id="PF02464">
    <property type="entry name" value="CinA"/>
    <property type="match status" value="1"/>
</dbReference>
<dbReference type="NCBIfam" id="TIGR00199">
    <property type="entry name" value="PncC_domain"/>
    <property type="match status" value="1"/>
</dbReference>
<dbReference type="Gene3D" id="3.90.950.20">
    <property type="entry name" value="CinA-like"/>
    <property type="match status" value="1"/>
</dbReference>
<organism evidence="2 3">
    <name type="scientific">Salinisphaera aquimarina</name>
    <dbReference type="NCBI Taxonomy" id="2094031"/>
    <lineage>
        <taxon>Bacteria</taxon>
        <taxon>Pseudomonadati</taxon>
        <taxon>Pseudomonadota</taxon>
        <taxon>Gammaproteobacteria</taxon>
        <taxon>Salinisphaerales</taxon>
        <taxon>Salinisphaeraceae</taxon>
        <taxon>Salinisphaera</taxon>
    </lineage>
</organism>
<dbReference type="EMBL" id="JBHRSS010000001">
    <property type="protein sequence ID" value="MFC3102819.1"/>
    <property type="molecule type" value="Genomic_DNA"/>
</dbReference>
<name>A0ABV7EJC5_9GAMM</name>
<proteinExistence type="predicted"/>
<evidence type="ECO:0000313" key="2">
    <source>
        <dbReference type="EMBL" id="MFC3102819.1"/>
    </source>
</evidence>
<evidence type="ECO:0000259" key="1">
    <source>
        <dbReference type="Pfam" id="PF02464"/>
    </source>
</evidence>
<feature type="domain" description="CinA C-terminal" evidence="1">
    <location>
        <begin position="14"/>
        <end position="165"/>
    </location>
</feature>
<comment type="caution">
    <text evidence="2">The sequence shown here is derived from an EMBL/GenBank/DDBJ whole genome shotgun (WGS) entry which is preliminary data.</text>
</comment>
<dbReference type="SUPFAM" id="SSF142433">
    <property type="entry name" value="CinA-like"/>
    <property type="match status" value="1"/>
</dbReference>
<dbReference type="InterPro" id="IPR036653">
    <property type="entry name" value="CinA-like_C"/>
</dbReference>
<accession>A0ABV7EJC5</accession>
<dbReference type="RefSeq" id="WP_380686250.1">
    <property type="nucleotide sequence ID" value="NZ_JBHRSS010000001.1"/>
</dbReference>
<protein>
    <submittedName>
        <fullName evidence="2">CinA family protein</fullName>
    </submittedName>
</protein>
<keyword evidence="3" id="KW-1185">Reference proteome</keyword>
<reference evidence="3" key="1">
    <citation type="journal article" date="2019" name="Int. J. Syst. Evol. Microbiol.">
        <title>The Global Catalogue of Microorganisms (GCM) 10K type strain sequencing project: providing services to taxonomists for standard genome sequencing and annotation.</title>
        <authorList>
            <consortium name="The Broad Institute Genomics Platform"/>
            <consortium name="The Broad Institute Genome Sequencing Center for Infectious Disease"/>
            <person name="Wu L."/>
            <person name="Ma J."/>
        </authorList>
    </citation>
    <scope>NUCLEOTIDE SEQUENCE [LARGE SCALE GENOMIC DNA]</scope>
    <source>
        <strain evidence="3">KCTC 52640</strain>
    </source>
</reference>
<evidence type="ECO:0000313" key="3">
    <source>
        <dbReference type="Proteomes" id="UP001595462"/>
    </source>
</evidence>
<sequence length="169" mass="17451">MIAPFDPQQSIPALVEQLATLLPSHSQRLVTAESCTGGLIAAACTERAGSSAWFERGFVTYSNDAKQQSLGVDGALIDRHGAVSDVVVAAMLEGALAHSPAEWAVAVSGVAGPDGGSADKPVGTVFIGWMSRGGAADVVRYDFDGDRADVRKASVLAALVGLRERVDAQ</sequence>